<evidence type="ECO:0000313" key="2">
    <source>
        <dbReference type="EMBL" id="BCT94066.1"/>
    </source>
</evidence>
<evidence type="ECO:0000313" key="3">
    <source>
        <dbReference type="Proteomes" id="UP000681317"/>
    </source>
</evidence>
<sequence>MFVKRFRTWWRAPVTLRDRWIGAFVGGFGGLWIGLLGRGMLGAGPVGIRELLLWGLGASACFAAAGYAFPKPVTVLLFPLSMFGISR</sequence>
<keyword evidence="1" id="KW-0812">Transmembrane</keyword>
<name>A0ABM7Q9G0_9GAMM</name>
<gene>
    <name evidence="2" type="ORF">LYSCAS_30900</name>
</gene>
<evidence type="ECO:0000256" key="1">
    <source>
        <dbReference type="SAM" id="Phobius"/>
    </source>
</evidence>
<protein>
    <submittedName>
        <fullName evidence="2">Uncharacterized protein</fullName>
    </submittedName>
</protein>
<proteinExistence type="predicted"/>
<keyword evidence="3" id="KW-1185">Reference proteome</keyword>
<feature type="transmembrane region" description="Helical" evidence="1">
    <location>
        <begin position="20"/>
        <end position="39"/>
    </location>
</feature>
<accession>A0ABM7Q9G0</accession>
<keyword evidence="1" id="KW-0472">Membrane</keyword>
<dbReference type="EMBL" id="AP024545">
    <property type="protein sequence ID" value="BCT94066.1"/>
    <property type="molecule type" value="Genomic_DNA"/>
</dbReference>
<keyword evidence="1" id="KW-1133">Transmembrane helix</keyword>
<reference evidence="2 3" key="1">
    <citation type="submission" date="2021-03" db="EMBL/GenBank/DDBJ databases">
        <title>Complete Genome Sequences of Two Lysobacter Strains Isolated from Sea Water (Lysobacter caseinilyticus) and Soil (Lysobacter helvus) in South Korea.</title>
        <authorList>
            <person name="Watanabe Y."/>
            <person name="Arakawa K."/>
        </authorList>
    </citation>
    <scope>NUCLEOTIDE SEQUENCE [LARGE SCALE GENOMIC DNA]</scope>
    <source>
        <strain evidence="2 3">KVB24</strain>
    </source>
</reference>
<dbReference type="RefSeq" id="WP_213434959.1">
    <property type="nucleotide sequence ID" value="NZ_AP024545.1"/>
</dbReference>
<dbReference type="Proteomes" id="UP000681317">
    <property type="component" value="Chromosome"/>
</dbReference>
<organism evidence="2 3">
    <name type="scientific">Noviluteimonas caseinilytica</name>
    <dbReference type="NCBI Taxonomy" id="2675101"/>
    <lineage>
        <taxon>Bacteria</taxon>
        <taxon>Pseudomonadati</taxon>
        <taxon>Pseudomonadota</taxon>
        <taxon>Gammaproteobacteria</taxon>
        <taxon>Lysobacterales</taxon>
        <taxon>Lysobacteraceae</taxon>
        <taxon>Noviluteimonas</taxon>
    </lineage>
</organism>